<dbReference type="Gene3D" id="1.25.40.10">
    <property type="entry name" value="Tetratricopeptide repeat domain"/>
    <property type="match status" value="2"/>
</dbReference>
<name>A0A9P6SXG6_9FUNG</name>
<dbReference type="EMBL" id="JAAAID010001449">
    <property type="protein sequence ID" value="KAG0009964.1"/>
    <property type="molecule type" value="Genomic_DNA"/>
</dbReference>
<evidence type="ECO:0008006" key="5">
    <source>
        <dbReference type="Google" id="ProtNLM"/>
    </source>
</evidence>
<dbReference type="Pfam" id="PF01535">
    <property type="entry name" value="PPR"/>
    <property type="match status" value="1"/>
</dbReference>
<proteinExistence type="inferred from homology"/>
<organism evidence="3 4">
    <name type="scientific">Entomortierella chlamydospora</name>
    <dbReference type="NCBI Taxonomy" id="101097"/>
    <lineage>
        <taxon>Eukaryota</taxon>
        <taxon>Fungi</taxon>
        <taxon>Fungi incertae sedis</taxon>
        <taxon>Mucoromycota</taxon>
        <taxon>Mortierellomycotina</taxon>
        <taxon>Mortierellomycetes</taxon>
        <taxon>Mortierellales</taxon>
        <taxon>Mortierellaceae</taxon>
        <taxon>Entomortierella</taxon>
    </lineage>
</organism>
<evidence type="ECO:0000256" key="2">
    <source>
        <dbReference type="SAM" id="MobiDB-lite"/>
    </source>
</evidence>
<dbReference type="InterPro" id="IPR050872">
    <property type="entry name" value="PPR_P_subfamily"/>
</dbReference>
<sequence>MDEAHYVNPPPISARAAMWGKKQGGRFNAKDINTILEYCINVRDLGNGVNISHILLKRYQSPKFDFQSEVSVPNARTIDLLFKMLINCRQWRKAERFLACLHKRYPRPIPVDNYAAILNKLAPVPDQIHFMKSILSYLEEHGPAPTVTLYNTFLKAHAIHSGAERAEEYLKSMLKLNQAADRQSFRILIEASLKELDLARAHYWLAEYARQGFEIPPRMMDPFVRTCIQQLKEDKGGHSRTKGGHPADTSPYSKEWMHKALHLVQFMTNQRIRPTATTFELMIEGFLLQGNLTDARKVLHQMRGSPHLYTPAPRTWILFFEHYLAVNDHMSALKILNEMRHALSLTPLRTQSTVVPTKLYHQLFRHLLKCGKLSLAERSLYEMMIHQNRRQPSEPEAIDLIWKLDRQPEAAERVYELLYSQAREPQSSMSILPPGSRYVRKNRILERGPIQMANVGLMRARANSTNETLQLEVWKSWSDMTTEFLERQHERLPNDQHDLRATQKDMSVLASAFEQVARASRKPYRKPSVSKEPKQVNEQAQDSEEGDHVASGWDFGQIRRNLGPDLGLGLGLGLGGSFSGASSLPVIGKHRLLIQRLLQQREILKPLLDRHEALSESGAAISTKTGNSDYTAEKNADEIRLENLKRSFEWVQEHRIPIRIEGLNAYIESLLSHKDFDEAKSCVERYLLLSDSIPPAVASEDEASSNKTLTTMKSPLPPLGPDVTTIQIFYNRKNHKSKISEDLMHRLLFKGGPRLVNEWTNHLEGLQARSSSPIEI</sequence>
<dbReference type="PANTHER" id="PTHR46128:SF211">
    <property type="entry name" value="PENTACOTRIPEPTIDE-REPEAT REGION OF PRORP DOMAIN-CONTAINING PROTEIN"/>
    <property type="match status" value="1"/>
</dbReference>
<dbReference type="PANTHER" id="PTHR46128">
    <property type="entry name" value="MITOCHONDRIAL GROUP I INTRON SPLICING FACTOR CCM1"/>
    <property type="match status" value="1"/>
</dbReference>
<evidence type="ECO:0000313" key="3">
    <source>
        <dbReference type="EMBL" id="KAG0009964.1"/>
    </source>
</evidence>
<gene>
    <name evidence="3" type="ORF">BGZ80_001893</name>
</gene>
<comment type="caution">
    <text evidence="3">The sequence shown here is derived from an EMBL/GenBank/DDBJ whole genome shotgun (WGS) entry which is preliminary data.</text>
</comment>
<reference evidence="3" key="1">
    <citation type="journal article" date="2020" name="Fungal Divers.">
        <title>Resolving the Mortierellaceae phylogeny through synthesis of multi-gene phylogenetics and phylogenomics.</title>
        <authorList>
            <person name="Vandepol N."/>
            <person name="Liber J."/>
            <person name="Desiro A."/>
            <person name="Na H."/>
            <person name="Kennedy M."/>
            <person name="Barry K."/>
            <person name="Grigoriev I.V."/>
            <person name="Miller A.N."/>
            <person name="O'Donnell K."/>
            <person name="Stajich J.E."/>
            <person name="Bonito G."/>
        </authorList>
    </citation>
    <scope>NUCLEOTIDE SEQUENCE</scope>
    <source>
        <strain evidence="3">NRRL 2769</strain>
    </source>
</reference>
<dbReference type="InterPro" id="IPR002885">
    <property type="entry name" value="PPR_rpt"/>
</dbReference>
<feature type="region of interest" description="Disordered" evidence="2">
    <location>
        <begin position="519"/>
        <end position="550"/>
    </location>
</feature>
<dbReference type="Proteomes" id="UP000703661">
    <property type="component" value="Unassembled WGS sequence"/>
</dbReference>
<dbReference type="InterPro" id="IPR011990">
    <property type="entry name" value="TPR-like_helical_dom_sf"/>
</dbReference>
<accession>A0A9P6SXG6</accession>
<evidence type="ECO:0000256" key="1">
    <source>
        <dbReference type="ARBA" id="ARBA00007626"/>
    </source>
</evidence>
<comment type="similarity">
    <text evidence="1">Belongs to the PPR family. P subfamily.</text>
</comment>
<dbReference type="AlphaFoldDB" id="A0A9P6SXG6"/>
<evidence type="ECO:0000313" key="4">
    <source>
        <dbReference type="Proteomes" id="UP000703661"/>
    </source>
</evidence>
<protein>
    <recommendedName>
        <fullName evidence="5">Pentatricopeptide repeat protein</fullName>
    </recommendedName>
</protein>
<keyword evidence="4" id="KW-1185">Reference proteome</keyword>